<evidence type="ECO:0000313" key="4">
    <source>
        <dbReference type="Proteomes" id="UP000828390"/>
    </source>
</evidence>
<reference evidence="2" key="2">
    <citation type="submission" date="2020-11" db="EMBL/GenBank/DDBJ databases">
        <authorList>
            <person name="McCartney M.A."/>
            <person name="Auch B."/>
            <person name="Kono T."/>
            <person name="Mallez S."/>
            <person name="Becker A."/>
            <person name="Gohl D.M."/>
            <person name="Silverstein K.A.T."/>
            <person name="Koren S."/>
            <person name="Bechman K.B."/>
            <person name="Herman A."/>
            <person name="Abrahante J.E."/>
            <person name="Garbe J."/>
        </authorList>
    </citation>
    <scope>NUCLEOTIDE SEQUENCE</scope>
    <source>
        <strain evidence="2">Duluth1</strain>
        <tissue evidence="2">Whole animal</tissue>
    </source>
</reference>
<dbReference type="EMBL" id="JAIWYP010000005">
    <property type="protein sequence ID" value="KAH3829524.1"/>
    <property type="molecule type" value="Genomic_DNA"/>
</dbReference>
<organism evidence="2 4">
    <name type="scientific">Dreissena polymorpha</name>
    <name type="common">Zebra mussel</name>
    <name type="synonym">Mytilus polymorpha</name>
    <dbReference type="NCBI Taxonomy" id="45954"/>
    <lineage>
        <taxon>Eukaryota</taxon>
        <taxon>Metazoa</taxon>
        <taxon>Spiralia</taxon>
        <taxon>Lophotrochozoa</taxon>
        <taxon>Mollusca</taxon>
        <taxon>Bivalvia</taxon>
        <taxon>Autobranchia</taxon>
        <taxon>Heteroconchia</taxon>
        <taxon>Euheterodonta</taxon>
        <taxon>Imparidentia</taxon>
        <taxon>Neoheterodontei</taxon>
        <taxon>Myida</taxon>
        <taxon>Dreissenoidea</taxon>
        <taxon>Dreissenidae</taxon>
        <taxon>Dreissena</taxon>
    </lineage>
</organism>
<evidence type="ECO:0000256" key="1">
    <source>
        <dbReference type="SAM" id="MobiDB-lite"/>
    </source>
</evidence>
<feature type="region of interest" description="Disordered" evidence="1">
    <location>
        <begin position="36"/>
        <end position="56"/>
    </location>
</feature>
<name>A0A9D4HAJ9_DREPO</name>
<keyword evidence="4" id="KW-1185">Reference proteome</keyword>
<reference evidence="2" key="1">
    <citation type="journal article" date="2019" name="bioRxiv">
        <title>The Genome of the Zebra Mussel, Dreissena polymorpha: A Resource for Invasive Species Research.</title>
        <authorList>
            <person name="McCartney M.A."/>
            <person name="Auch B."/>
            <person name="Kono T."/>
            <person name="Mallez S."/>
            <person name="Zhang Y."/>
            <person name="Obille A."/>
            <person name="Becker A."/>
            <person name="Abrahante J.E."/>
            <person name="Garbe J."/>
            <person name="Badalamenti J.P."/>
            <person name="Herman A."/>
            <person name="Mangelson H."/>
            <person name="Liachko I."/>
            <person name="Sullivan S."/>
            <person name="Sone E.D."/>
            <person name="Koren S."/>
            <person name="Silverstein K.A.T."/>
            <person name="Beckman K.B."/>
            <person name="Gohl D.M."/>
        </authorList>
    </citation>
    <scope>NUCLEOTIDE SEQUENCE</scope>
    <source>
        <strain evidence="2">Duluth1</strain>
        <tissue evidence="2">Whole animal</tissue>
    </source>
</reference>
<sequence length="85" mass="9669">MHYKEVSSLSLGCTCQASARRGVGPSSPCRRIETKAEEELDRGAQPTPTLQHCHTERRKQEDFKVILSKSQVLEELLEEETIEQK</sequence>
<dbReference type="AlphaFoldDB" id="A0A9D4HAJ9"/>
<accession>A0A9D4HAJ9</accession>
<evidence type="ECO:0000313" key="3">
    <source>
        <dbReference type="EMBL" id="KAH3829524.1"/>
    </source>
</evidence>
<dbReference type="EMBL" id="JAIWYP010000014">
    <property type="protein sequence ID" value="KAH3713411.1"/>
    <property type="molecule type" value="Genomic_DNA"/>
</dbReference>
<comment type="caution">
    <text evidence="2">The sequence shown here is derived from an EMBL/GenBank/DDBJ whole genome shotgun (WGS) entry which is preliminary data.</text>
</comment>
<proteinExistence type="predicted"/>
<gene>
    <name evidence="2" type="ORF">DPMN_073204</name>
    <name evidence="3" type="ORF">DPMN_131520</name>
</gene>
<dbReference type="Proteomes" id="UP000828390">
    <property type="component" value="Unassembled WGS sequence"/>
</dbReference>
<protein>
    <submittedName>
        <fullName evidence="2">Uncharacterized protein</fullName>
    </submittedName>
</protein>
<evidence type="ECO:0000313" key="2">
    <source>
        <dbReference type="EMBL" id="KAH3713411.1"/>
    </source>
</evidence>